<feature type="region of interest" description="Disordered" evidence="1">
    <location>
        <begin position="1"/>
        <end position="34"/>
    </location>
</feature>
<sequence>MLQSSYAVPSCLKKKEKEEEEEEEESRLDLWKQRRASQACGGDRRCWGGESGALQVLLLQSGTKGGRGKIRQSGQRVKERGQGEGQTGERQGWDKGEERGEEMREGGDAGVEEEGTGEGKRGQKQVKVEVCQVPIHLWTHLSQGRPQALH</sequence>
<feature type="compositionally biased region" description="Basic and acidic residues" evidence="1">
    <location>
        <begin position="91"/>
        <end position="107"/>
    </location>
</feature>
<accession>A0A5B7ERY4</accession>
<protein>
    <submittedName>
        <fullName evidence="2">Uncharacterized protein</fullName>
    </submittedName>
</protein>
<organism evidence="2 3">
    <name type="scientific">Portunus trituberculatus</name>
    <name type="common">Swimming crab</name>
    <name type="synonym">Neptunus trituberculatus</name>
    <dbReference type="NCBI Taxonomy" id="210409"/>
    <lineage>
        <taxon>Eukaryota</taxon>
        <taxon>Metazoa</taxon>
        <taxon>Ecdysozoa</taxon>
        <taxon>Arthropoda</taxon>
        <taxon>Crustacea</taxon>
        <taxon>Multicrustacea</taxon>
        <taxon>Malacostraca</taxon>
        <taxon>Eumalacostraca</taxon>
        <taxon>Eucarida</taxon>
        <taxon>Decapoda</taxon>
        <taxon>Pleocyemata</taxon>
        <taxon>Brachyura</taxon>
        <taxon>Eubrachyura</taxon>
        <taxon>Portunoidea</taxon>
        <taxon>Portunidae</taxon>
        <taxon>Portuninae</taxon>
        <taxon>Portunus</taxon>
    </lineage>
</organism>
<proteinExistence type="predicted"/>
<name>A0A5B7ERY4_PORTR</name>
<dbReference type="EMBL" id="VSRR010003323">
    <property type="protein sequence ID" value="MPC35683.1"/>
    <property type="molecule type" value="Genomic_DNA"/>
</dbReference>
<reference evidence="2 3" key="1">
    <citation type="submission" date="2019-05" db="EMBL/GenBank/DDBJ databases">
        <title>Another draft genome of Portunus trituberculatus and its Hox gene families provides insights of decapod evolution.</title>
        <authorList>
            <person name="Jeong J.-H."/>
            <person name="Song I."/>
            <person name="Kim S."/>
            <person name="Choi T."/>
            <person name="Kim D."/>
            <person name="Ryu S."/>
            <person name="Kim W."/>
        </authorList>
    </citation>
    <scope>NUCLEOTIDE SEQUENCE [LARGE SCALE GENOMIC DNA]</scope>
    <source>
        <tissue evidence="2">Muscle</tissue>
    </source>
</reference>
<gene>
    <name evidence="2" type="ORF">E2C01_029112</name>
</gene>
<evidence type="ECO:0000313" key="3">
    <source>
        <dbReference type="Proteomes" id="UP000324222"/>
    </source>
</evidence>
<comment type="caution">
    <text evidence="2">The sequence shown here is derived from an EMBL/GenBank/DDBJ whole genome shotgun (WGS) entry which is preliminary data.</text>
</comment>
<feature type="region of interest" description="Disordered" evidence="1">
    <location>
        <begin position="62"/>
        <end position="125"/>
    </location>
</feature>
<evidence type="ECO:0000313" key="2">
    <source>
        <dbReference type="EMBL" id="MPC35683.1"/>
    </source>
</evidence>
<keyword evidence="3" id="KW-1185">Reference proteome</keyword>
<dbReference type="Proteomes" id="UP000324222">
    <property type="component" value="Unassembled WGS sequence"/>
</dbReference>
<dbReference type="AlphaFoldDB" id="A0A5B7ERY4"/>
<evidence type="ECO:0000256" key="1">
    <source>
        <dbReference type="SAM" id="MobiDB-lite"/>
    </source>
</evidence>